<feature type="non-terminal residue" evidence="8">
    <location>
        <position position="65"/>
    </location>
</feature>
<reference evidence="9" key="1">
    <citation type="submission" date="2021-01" db="EMBL/GenBank/DDBJ databases">
        <title>Caligus Genome Assembly.</title>
        <authorList>
            <person name="Gallardo-Escarate C."/>
        </authorList>
    </citation>
    <scope>NUCLEOTIDE SEQUENCE [LARGE SCALE GENOMIC DNA]</scope>
</reference>
<evidence type="ECO:0000256" key="4">
    <source>
        <dbReference type="ARBA" id="ARBA00022692"/>
    </source>
</evidence>
<evidence type="ECO:0000256" key="3">
    <source>
        <dbReference type="ARBA" id="ARBA00022448"/>
    </source>
</evidence>
<accession>A0A7T8QW78</accession>
<dbReference type="Pfam" id="PF00209">
    <property type="entry name" value="SNF"/>
    <property type="match status" value="1"/>
</dbReference>
<keyword evidence="6" id="KW-1133">Transmembrane helix</keyword>
<keyword evidence="5" id="KW-0769">Symport</keyword>
<keyword evidence="7" id="KW-0472">Membrane</keyword>
<comment type="similarity">
    <text evidence="2">Belongs to the sodium:neurotransmitter symporter (SNF) (TC 2.A.22) family.</text>
</comment>
<dbReference type="GO" id="GO:0015293">
    <property type="term" value="F:symporter activity"/>
    <property type="evidence" value="ECO:0007669"/>
    <property type="project" value="UniProtKB-KW"/>
</dbReference>
<dbReference type="PANTHER" id="PTHR11616:SF182">
    <property type="entry name" value="TRANSPORTER"/>
    <property type="match status" value="1"/>
</dbReference>
<dbReference type="SUPFAM" id="SSF161070">
    <property type="entry name" value="SNF-like"/>
    <property type="match status" value="1"/>
</dbReference>
<gene>
    <name evidence="8" type="ORF">FKW44_002280</name>
</gene>
<evidence type="ECO:0000256" key="7">
    <source>
        <dbReference type="ARBA" id="ARBA00023136"/>
    </source>
</evidence>
<dbReference type="OrthoDB" id="6581954at2759"/>
<keyword evidence="9" id="KW-1185">Reference proteome</keyword>
<dbReference type="InterPro" id="IPR000175">
    <property type="entry name" value="Na/ntran_symport"/>
</dbReference>
<dbReference type="EMBL" id="CP045891">
    <property type="protein sequence ID" value="QQP57336.1"/>
    <property type="molecule type" value="Genomic_DNA"/>
</dbReference>
<dbReference type="PROSITE" id="PS50267">
    <property type="entry name" value="NA_NEUROTRAN_SYMP_3"/>
    <property type="match status" value="1"/>
</dbReference>
<dbReference type="PANTHER" id="PTHR11616">
    <property type="entry name" value="SODIUM/CHLORIDE DEPENDENT TRANSPORTER"/>
    <property type="match status" value="1"/>
</dbReference>
<name>A0A7T8QW78_CALRO</name>
<keyword evidence="3" id="KW-0813">Transport</keyword>
<evidence type="ECO:0000256" key="2">
    <source>
        <dbReference type="ARBA" id="ARBA00006459"/>
    </source>
</evidence>
<dbReference type="Proteomes" id="UP000595437">
    <property type="component" value="Chromosome 2"/>
</dbReference>
<protein>
    <submittedName>
        <fullName evidence="8">Transporter</fullName>
    </submittedName>
</protein>
<dbReference type="GO" id="GO:0005886">
    <property type="term" value="C:plasma membrane"/>
    <property type="evidence" value="ECO:0007669"/>
    <property type="project" value="TreeGrafter"/>
</dbReference>
<comment type="subcellular location">
    <subcellularLocation>
        <location evidence="1">Membrane</location>
        <topology evidence="1">Multi-pass membrane protein</topology>
    </subcellularLocation>
</comment>
<sequence>MSSPTQYFWYRNTLDIADNIEDSSSMNWKITACLLSSWILVYLCIIKGITESPIIIYITAIYPYV</sequence>
<dbReference type="AlphaFoldDB" id="A0A7T8QW78"/>
<evidence type="ECO:0000313" key="9">
    <source>
        <dbReference type="Proteomes" id="UP000595437"/>
    </source>
</evidence>
<dbReference type="GO" id="GO:0006865">
    <property type="term" value="P:amino acid transport"/>
    <property type="evidence" value="ECO:0007669"/>
    <property type="project" value="TreeGrafter"/>
</dbReference>
<proteinExistence type="inferred from homology"/>
<evidence type="ECO:0000313" key="8">
    <source>
        <dbReference type="EMBL" id="QQP57336.1"/>
    </source>
</evidence>
<organism evidence="8 9">
    <name type="scientific">Caligus rogercresseyi</name>
    <name type="common">Sea louse</name>
    <dbReference type="NCBI Taxonomy" id="217165"/>
    <lineage>
        <taxon>Eukaryota</taxon>
        <taxon>Metazoa</taxon>
        <taxon>Ecdysozoa</taxon>
        <taxon>Arthropoda</taxon>
        <taxon>Crustacea</taxon>
        <taxon>Multicrustacea</taxon>
        <taxon>Hexanauplia</taxon>
        <taxon>Copepoda</taxon>
        <taxon>Siphonostomatoida</taxon>
        <taxon>Caligidae</taxon>
        <taxon>Caligus</taxon>
    </lineage>
</organism>
<evidence type="ECO:0000256" key="1">
    <source>
        <dbReference type="ARBA" id="ARBA00004141"/>
    </source>
</evidence>
<evidence type="ECO:0000256" key="5">
    <source>
        <dbReference type="ARBA" id="ARBA00022847"/>
    </source>
</evidence>
<dbReference type="InterPro" id="IPR037272">
    <property type="entry name" value="SNS_sf"/>
</dbReference>
<evidence type="ECO:0000256" key="6">
    <source>
        <dbReference type="ARBA" id="ARBA00022989"/>
    </source>
</evidence>
<keyword evidence="4" id="KW-0812">Transmembrane</keyword>
<dbReference type="GO" id="GO:0035725">
    <property type="term" value="P:sodium ion transmembrane transport"/>
    <property type="evidence" value="ECO:0007669"/>
    <property type="project" value="TreeGrafter"/>
</dbReference>